<keyword evidence="8 10" id="KW-0472">Membrane</keyword>
<feature type="transmembrane region" description="Helical" evidence="11">
    <location>
        <begin position="49"/>
        <end position="75"/>
    </location>
</feature>
<comment type="similarity">
    <text evidence="2 10">Belongs to the ABC-4 integral membrane protein family. FtsX subfamily.</text>
</comment>
<comment type="subcellular location">
    <subcellularLocation>
        <location evidence="1">Cell membrane</location>
        <topology evidence="1">Multi-pass membrane protein</topology>
    </subcellularLocation>
</comment>
<proteinExistence type="inferred from homology"/>
<evidence type="ECO:0000256" key="10">
    <source>
        <dbReference type="PIRNR" id="PIRNR003097"/>
    </source>
</evidence>
<dbReference type="PIRSF" id="PIRSF003097">
    <property type="entry name" value="FtsX"/>
    <property type="match status" value="1"/>
</dbReference>
<evidence type="ECO:0000313" key="15">
    <source>
        <dbReference type="Proteomes" id="UP000230154"/>
    </source>
</evidence>
<evidence type="ECO:0000259" key="13">
    <source>
        <dbReference type="Pfam" id="PF18075"/>
    </source>
</evidence>
<name>A0A2H0TRI9_9BACT</name>
<keyword evidence="6 11" id="KW-0812">Transmembrane</keyword>
<feature type="domain" description="ABC3 transporter permease C-terminal" evidence="12">
    <location>
        <begin position="210"/>
        <end position="330"/>
    </location>
</feature>
<dbReference type="EMBL" id="PFCB01000005">
    <property type="protein sequence ID" value="PIR74790.1"/>
    <property type="molecule type" value="Genomic_DNA"/>
</dbReference>
<evidence type="ECO:0000256" key="3">
    <source>
        <dbReference type="ARBA" id="ARBA00021907"/>
    </source>
</evidence>
<evidence type="ECO:0000256" key="7">
    <source>
        <dbReference type="ARBA" id="ARBA00022989"/>
    </source>
</evidence>
<feature type="domain" description="FtsX extracellular" evidence="13">
    <location>
        <begin position="86"/>
        <end position="175"/>
    </location>
</feature>
<gene>
    <name evidence="14" type="ORF">COU35_00590</name>
</gene>
<evidence type="ECO:0000256" key="6">
    <source>
        <dbReference type="ARBA" id="ARBA00022692"/>
    </source>
</evidence>
<evidence type="ECO:0000256" key="11">
    <source>
        <dbReference type="SAM" id="Phobius"/>
    </source>
</evidence>
<dbReference type="InterPro" id="IPR003838">
    <property type="entry name" value="ABC3_permease_C"/>
</dbReference>
<evidence type="ECO:0000256" key="4">
    <source>
        <dbReference type="ARBA" id="ARBA00022475"/>
    </source>
</evidence>
<feature type="transmembrane region" description="Helical" evidence="11">
    <location>
        <begin position="20"/>
        <end position="37"/>
    </location>
</feature>
<organism evidence="14 15">
    <name type="scientific">Candidatus Magasanikbacteria bacterium CG10_big_fil_rev_8_21_14_0_10_47_10</name>
    <dbReference type="NCBI Taxonomy" id="1974652"/>
    <lineage>
        <taxon>Bacteria</taxon>
        <taxon>Candidatus Magasanikiibacteriota</taxon>
    </lineage>
</organism>
<accession>A0A2H0TRI9</accession>
<reference evidence="15" key="1">
    <citation type="submission" date="2017-09" db="EMBL/GenBank/DDBJ databases">
        <title>Depth-based differentiation of microbial function through sediment-hosted aquifers and enrichment of novel symbionts in the deep terrestrial subsurface.</title>
        <authorList>
            <person name="Probst A.J."/>
            <person name="Ladd B."/>
            <person name="Jarett J.K."/>
            <person name="Geller-Mcgrath D.E."/>
            <person name="Sieber C.M.K."/>
            <person name="Emerson J.B."/>
            <person name="Anantharaman K."/>
            <person name="Thomas B.C."/>
            <person name="Malmstrom R."/>
            <person name="Stieglmeier M."/>
            <person name="Klingl A."/>
            <person name="Woyke T."/>
            <person name="Ryan C.M."/>
            <person name="Banfield J.F."/>
        </authorList>
    </citation>
    <scope>NUCLEOTIDE SEQUENCE [LARGE SCALE GENOMIC DNA]</scope>
</reference>
<dbReference type="PANTHER" id="PTHR47755:SF1">
    <property type="entry name" value="CELL DIVISION PROTEIN FTSX"/>
    <property type="match status" value="1"/>
</dbReference>
<evidence type="ECO:0000313" key="14">
    <source>
        <dbReference type="EMBL" id="PIR74790.1"/>
    </source>
</evidence>
<dbReference type="Gene3D" id="3.30.70.3040">
    <property type="match status" value="1"/>
</dbReference>
<protein>
    <recommendedName>
        <fullName evidence="3 10">Cell division protein FtsX</fullName>
    </recommendedName>
</protein>
<evidence type="ECO:0000256" key="5">
    <source>
        <dbReference type="ARBA" id="ARBA00022618"/>
    </source>
</evidence>
<sequence>MTFESASSPLRTASLSVIKNAVNIFCNMLFLSLSRVIRFSAQNFARNIWLSIVTITIVVLTLFSVTTLVFVNAVMEQAIQLVESKVDVSVYFKPTVTAEQIFAVQTNLEALDYVRDVEYVSKSQALEKLRVRYNNSPLILESLKELNDNPLNDTLIVRTHDTSDYQKVIDILNATPQYAVLIENKNFDDNQAVVRRLERIAAEVTGVGWAVTIFFSIIAILVIVNTIRIAIYTHRSEISIMKLVGASNWFVRGPFIGEAIFYALVGTLITLGISYLVTNVSDPFVVNLLGQTDFSLLRYMNQNVVHIFGIEFIGMVFVSVFSTSIALTRYLRV</sequence>
<feature type="transmembrane region" description="Helical" evidence="11">
    <location>
        <begin position="304"/>
        <end position="327"/>
    </location>
</feature>
<dbReference type="InterPro" id="IPR004513">
    <property type="entry name" value="FtsX"/>
</dbReference>
<dbReference type="Pfam" id="PF18075">
    <property type="entry name" value="FtsX_ECD"/>
    <property type="match status" value="1"/>
</dbReference>
<dbReference type="GO" id="GO:0051301">
    <property type="term" value="P:cell division"/>
    <property type="evidence" value="ECO:0007669"/>
    <property type="project" value="UniProtKB-KW"/>
</dbReference>
<keyword evidence="9 10" id="KW-0131">Cell cycle</keyword>
<evidence type="ECO:0000259" key="12">
    <source>
        <dbReference type="Pfam" id="PF02687"/>
    </source>
</evidence>
<keyword evidence="5 10" id="KW-0132">Cell division</keyword>
<dbReference type="PANTHER" id="PTHR47755">
    <property type="entry name" value="CELL DIVISION PROTEIN FTSX"/>
    <property type="match status" value="1"/>
</dbReference>
<keyword evidence="4 10" id="KW-1003">Cell membrane</keyword>
<evidence type="ECO:0000256" key="2">
    <source>
        <dbReference type="ARBA" id="ARBA00007379"/>
    </source>
</evidence>
<feature type="transmembrane region" description="Helical" evidence="11">
    <location>
        <begin position="259"/>
        <end position="277"/>
    </location>
</feature>
<evidence type="ECO:0000256" key="1">
    <source>
        <dbReference type="ARBA" id="ARBA00004651"/>
    </source>
</evidence>
<dbReference type="Proteomes" id="UP000230154">
    <property type="component" value="Unassembled WGS sequence"/>
</dbReference>
<dbReference type="GO" id="GO:0005886">
    <property type="term" value="C:plasma membrane"/>
    <property type="evidence" value="ECO:0007669"/>
    <property type="project" value="UniProtKB-SubCell"/>
</dbReference>
<comment type="caution">
    <text evidence="14">The sequence shown here is derived from an EMBL/GenBank/DDBJ whole genome shotgun (WGS) entry which is preliminary data.</text>
</comment>
<evidence type="ECO:0000256" key="8">
    <source>
        <dbReference type="ARBA" id="ARBA00023136"/>
    </source>
</evidence>
<dbReference type="AlphaFoldDB" id="A0A2H0TRI9"/>
<feature type="transmembrane region" description="Helical" evidence="11">
    <location>
        <begin position="207"/>
        <end position="231"/>
    </location>
</feature>
<evidence type="ECO:0000256" key="9">
    <source>
        <dbReference type="ARBA" id="ARBA00023306"/>
    </source>
</evidence>
<dbReference type="InterPro" id="IPR040690">
    <property type="entry name" value="FtsX_ECD"/>
</dbReference>
<keyword evidence="7 11" id="KW-1133">Transmembrane helix</keyword>
<dbReference type="Pfam" id="PF02687">
    <property type="entry name" value="FtsX"/>
    <property type="match status" value="1"/>
</dbReference>